<evidence type="ECO:0000259" key="6">
    <source>
        <dbReference type="Pfam" id="PF04138"/>
    </source>
</evidence>
<keyword evidence="3 5" id="KW-1133">Transmembrane helix</keyword>
<organism evidence="7 8">
    <name type="scientific">Candidatus Nanosyncoccus alces</name>
    <dbReference type="NCBI Taxonomy" id="2171997"/>
    <lineage>
        <taxon>Bacteria</taxon>
        <taxon>Candidatus Saccharimonadota</taxon>
        <taxon>Candidatus Nanosyncoccalia</taxon>
        <taxon>Candidatus Nanosyncoccales</taxon>
        <taxon>Candidatus Nanosyncoccaceae</taxon>
        <taxon>Candidatus Nanosyncoccus</taxon>
    </lineage>
</organism>
<evidence type="ECO:0000256" key="4">
    <source>
        <dbReference type="ARBA" id="ARBA00023136"/>
    </source>
</evidence>
<feature type="transmembrane region" description="Helical" evidence="5">
    <location>
        <begin position="55"/>
        <end position="74"/>
    </location>
</feature>
<reference evidence="7 8" key="2">
    <citation type="journal article" date="2020" name="Cell Rep.">
        <title>Acquisition and Adaptation of Ultra-small Parasitic Reduced Genome Bacteria to Mammalian Hosts.</title>
        <authorList>
            <person name="McLean J.S."/>
            <person name="Bor B."/>
            <person name="Kerns K.A."/>
            <person name="Liu Q."/>
            <person name="To T.T."/>
            <person name="Solden L."/>
            <person name="Hendrickson E.L."/>
            <person name="Wrighton K."/>
            <person name="Shi W."/>
            <person name="He X."/>
        </authorList>
    </citation>
    <scope>NUCLEOTIDE SEQUENCE [LARGE SCALE GENOMIC DNA]</scope>
    <source>
        <strain evidence="7 8">TM7_G3_2_Rum_HOT_351B</strain>
    </source>
</reference>
<comment type="subcellular location">
    <subcellularLocation>
        <location evidence="1">Membrane</location>
        <topology evidence="1">Multi-pass membrane protein</topology>
    </subcellularLocation>
</comment>
<accession>A0ABY0FM56</accession>
<evidence type="ECO:0000256" key="2">
    <source>
        <dbReference type="ARBA" id="ARBA00022692"/>
    </source>
</evidence>
<keyword evidence="8" id="KW-1185">Reference proteome</keyword>
<feature type="transmembrane region" description="Helical" evidence="5">
    <location>
        <begin position="94"/>
        <end position="115"/>
    </location>
</feature>
<dbReference type="EMBL" id="PRLM01000002">
    <property type="protein sequence ID" value="RYC74948.1"/>
    <property type="molecule type" value="Genomic_DNA"/>
</dbReference>
<protein>
    <recommendedName>
        <fullName evidence="6">GtrA/DPMS transmembrane domain-containing protein</fullName>
    </recommendedName>
</protein>
<name>A0ABY0FM56_9BACT</name>
<evidence type="ECO:0000256" key="5">
    <source>
        <dbReference type="SAM" id="Phobius"/>
    </source>
</evidence>
<dbReference type="RefSeq" id="WP_129734570.1">
    <property type="nucleotide sequence ID" value="NZ_PRLM01000002.1"/>
</dbReference>
<feature type="transmembrane region" description="Helical" evidence="5">
    <location>
        <begin position="135"/>
        <end position="159"/>
    </location>
</feature>
<evidence type="ECO:0000256" key="3">
    <source>
        <dbReference type="ARBA" id="ARBA00022989"/>
    </source>
</evidence>
<sequence>METDKSEKHATSSAQKDVKTSKHAVRYLIVGISITIFNYVLYTILSNLIIKNNDLLWLSTLIATTITTIVAYILHSKITWKERPITKSAKYKFFIWNALLAVAIGPLLTQLFSLITPLYDFAFNVFQAISLPFTYEFILTTGAFVLTSVVVMFINFLFYDRFVFGKSKKSQKEEA</sequence>
<proteinExistence type="predicted"/>
<feature type="transmembrane region" description="Helical" evidence="5">
    <location>
        <begin position="25"/>
        <end position="49"/>
    </location>
</feature>
<comment type="caution">
    <text evidence="7">The sequence shown here is derived from an EMBL/GenBank/DDBJ whole genome shotgun (WGS) entry which is preliminary data.</text>
</comment>
<keyword evidence="2 5" id="KW-0812">Transmembrane</keyword>
<dbReference type="Pfam" id="PF04138">
    <property type="entry name" value="GtrA_DPMS_TM"/>
    <property type="match status" value="1"/>
</dbReference>
<reference evidence="7 8" key="1">
    <citation type="journal article" date="2018" name="bioRxiv">
        <title>Evidence of independent acquisition and adaption of ultra-small bacteria to human hosts across the highly diverse yet reduced genomes of the phylum Saccharibacteria.</title>
        <authorList>
            <person name="McLean J.S."/>
            <person name="Bor B."/>
            <person name="To T.T."/>
            <person name="Liu Q."/>
            <person name="Kearns K.A."/>
            <person name="Solden L.M."/>
            <person name="Wrighton K.C."/>
            <person name="He X."/>
            <person name="Shi W."/>
        </authorList>
    </citation>
    <scope>NUCLEOTIDE SEQUENCE [LARGE SCALE GENOMIC DNA]</scope>
    <source>
        <strain evidence="7 8">TM7_G3_2_Rum_HOT_351B</strain>
    </source>
</reference>
<evidence type="ECO:0000256" key="1">
    <source>
        <dbReference type="ARBA" id="ARBA00004141"/>
    </source>
</evidence>
<evidence type="ECO:0000313" key="8">
    <source>
        <dbReference type="Proteomes" id="UP001191019"/>
    </source>
</evidence>
<keyword evidence="4 5" id="KW-0472">Membrane</keyword>
<dbReference type="InterPro" id="IPR007267">
    <property type="entry name" value="GtrA_DPMS_TM"/>
</dbReference>
<feature type="domain" description="GtrA/DPMS transmembrane" evidence="6">
    <location>
        <begin position="26"/>
        <end position="164"/>
    </location>
</feature>
<gene>
    <name evidence="7" type="ORF">G3RUM_00225</name>
</gene>
<evidence type="ECO:0000313" key="7">
    <source>
        <dbReference type="EMBL" id="RYC74948.1"/>
    </source>
</evidence>
<dbReference type="Proteomes" id="UP001191019">
    <property type="component" value="Unassembled WGS sequence"/>
</dbReference>